<dbReference type="Proteomes" id="UP000002218">
    <property type="component" value="Chromosome"/>
</dbReference>
<dbReference type="Pfam" id="PF13279">
    <property type="entry name" value="4HBT_2"/>
    <property type="match status" value="1"/>
</dbReference>
<organism evidence="1 2">
    <name type="scientific">Nakamurella multipartita (strain ATCC 700099 / DSM 44233 / CIP 104796 / JCM 9543 / NBRC 105858 / Y-104)</name>
    <name type="common">Microsphaera multipartita</name>
    <dbReference type="NCBI Taxonomy" id="479431"/>
    <lineage>
        <taxon>Bacteria</taxon>
        <taxon>Bacillati</taxon>
        <taxon>Actinomycetota</taxon>
        <taxon>Actinomycetes</taxon>
        <taxon>Nakamurellales</taxon>
        <taxon>Nakamurellaceae</taxon>
        <taxon>Nakamurella</taxon>
    </lineage>
</organism>
<dbReference type="GO" id="GO:0047617">
    <property type="term" value="F:fatty acyl-CoA hydrolase activity"/>
    <property type="evidence" value="ECO:0007669"/>
    <property type="project" value="TreeGrafter"/>
</dbReference>
<dbReference type="SUPFAM" id="SSF54637">
    <property type="entry name" value="Thioesterase/thiol ester dehydrase-isomerase"/>
    <property type="match status" value="1"/>
</dbReference>
<proteinExistence type="predicted"/>
<reference evidence="2" key="1">
    <citation type="submission" date="2009-09" db="EMBL/GenBank/DDBJ databases">
        <title>The complete genome of Nakamurella multipartita DSM 44233.</title>
        <authorList>
            <consortium name="US DOE Joint Genome Institute (JGI-PGF)"/>
            <person name="Lucas S."/>
            <person name="Copeland A."/>
            <person name="Lapidus A."/>
            <person name="Glavina del Rio T."/>
            <person name="Dalin E."/>
            <person name="Tice H."/>
            <person name="Bruce D."/>
            <person name="Goodwin L."/>
            <person name="Pitluck S."/>
            <person name="Kyrpides N."/>
            <person name="Mavromatis K."/>
            <person name="Ivanova N."/>
            <person name="Ovchinnikova G."/>
            <person name="Sims D."/>
            <person name="Meincke L."/>
            <person name="Brettin T."/>
            <person name="Detter J.C."/>
            <person name="Han C."/>
            <person name="Larimer F."/>
            <person name="Land M."/>
            <person name="Hauser L."/>
            <person name="Markowitz V."/>
            <person name="Cheng J.-F."/>
            <person name="Hugenholtz P."/>
            <person name="Woyke T."/>
            <person name="Wu D."/>
            <person name="Klenk H.-P."/>
            <person name="Eisen J.A."/>
        </authorList>
    </citation>
    <scope>NUCLEOTIDE SEQUENCE [LARGE SCALE GENOMIC DNA]</scope>
    <source>
        <strain evidence="2">ATCC 700099 / DSM 44233 / CIP 104796 / JCM 9543 / NBRC 105858 / Y-104</strain>
    </source>
</reference>
<dbReference type="KEGG" id="nml:Namu_1820"/>
<dbReference type="InParanoid" id="C8XGM7"/>
<dbReference type="InterPro" id="IPR029069">
    <property type="entry name" value="HotDog_dom_sf"/>
</dbReference>
<evidence type="ECO:0000313" key="1">
    <source>
        <dbReference type="EMBL" id="ACV78210.1"/>
    </source>
</evidence>
<protein>
    <submittedName>
        <fullName evidence="1">Thioesterase superfamily protein</fullName>
    </submittedName>
</protein>
<keyword evidence="2" id="KW-1185">Reference proteome</keyword>
<dbReference type="OrthoDB" id="9799036at2"/>
<reference evidence="1 2" key="2">
    <citation type="journal article" date="2010" name="Stand. Genomic Sci.">
        <title>Complete genome sequence of Nakamurella multipartita type strain (Y-104).</title>
        <authorList>
            <person name="Tice H."/>
            <person name="Mayilraj S."/>
            <person name="Sims D."/>
            <person name="Lapidus A."/>
            <person name="Nolan M."/>
            <person name="Lucas S."/>
            <person name="Glavina Del Rio T."/>
            <person name="Copeland A."/>
            <person name="Cheng J.F."/>
            <person name="Meincke L."/>
            <person name="Bruce D."/>
            <person name="Goodwin L."/>
            <person name="Pitluck S."/>
            <person name="Ivanova N."/>
            <person name="Mavromatis K."/>
            <person name="Ovchinnikova G."/>
            <person name="Pati A."/>
            <person name="Chen A."/>
            <person name="Palaniappan K."/>
            <person name="Land M."/>
            <person name="Hauser L."/>
            <person name="Chang Y.J."/>
            <person name="Jeffries C.D."/>
            <person name="Detter J.C."/>
            <person name="Brettin T."/>
            <person name="Rohde M."/>
            <person name="Goker M."/>
            <person name="Bristow J."/>
            <person name="Eisen J.A."/>
            <person name="Markowitz V."/>
            <person name="Hugenholtz P."/>
            <person name="Kyrpides N.C."/>
            <person name="Klenk H.P."/>
            <person name="Chen F."/>
        </authorList>
    </citation>
    <scope>NUCLEOTIDE SEQUENCE [LARGE SCALE GENOMIC DNA]</scope>
    <source>
        <strain evidence="2">ATCC 700099 / DSM 44233 / CIP 104796 / JCM 9543 / NBRC 105858 / Y-104</strain>
    </source>
</reference>
<dbReference type="Gene3D" id="3.10.129.10">
    <property type="entry name" value="Hotdog Thioesterase"/>
    <property type="match status" value="1"/>
</dbReference>
<dbReference type="PANTHER" id="PTHR31793">
    <property type="entry name" value="4-HYDROXYBENZOYL-COA THIOESTERASE FAMILY MEMBER"/>
    <property type="match status" value="1"/>
</dbReference>
<dbReference type="eggNOG" id="COG0824">
    <property type="taxonomic scope" value="Bacteria"/>
</dbReference>
<dbReference type="EMBL" id="CP001737">
    <property type="protein sequence ID" value="ACV78210.1"/>
    <property type="molecule type" value="Genomic_DNA"/>
</dbReference>
<dbReference type="PANTHER" id="PTHR31793:SF24">
    <property type="entry name" value="LONG-CHAIN ACYL-COA THIOESTERASE FADM"/>
    <property type="match status" value="1"/>
</dbReference>
<gene>
    <name evidence="1" type="ordered locus">Namu_1820</name>
</gene>
<dbReference type="RefSeq" id="WP_015747112.1">
    <property type="nucleotide sequence ID" value="NC_013235.1"/>
</dbReference>
<dbReference type="AlphaFoldDB" id="C8XGM7"/>
<dbReference type="STRING" id="479431.Namu_1820"/>
<name>C8XGM7_NAKMY</name>
<dbReference type="InterPro" id="IPR050563">
    <property type="entry name" value="4-hydroxybenzoyl-CoA_TE"/>
</dbReference>
<sequence>MSRYVTQVRVRWSDLDAFRHVNNAKTVTLLEEARVDWLFSEAARHGVNRLTEGIVVAKLEIDYRRPIGMELPVTVSMGVTKLGNASFTIDYVLSQAGATAACASTVLVPVDPVTFRPRRMDDHERGFLSRYLNPVPAAAGQPDGGAAWPG</sequence>
<accession>C8XGM7</accession>
<dbReference type="HOGENOM" id="CLU_101141_2_0_11"/>
<evidence type="ECO:0000313" key="2">
    <source>
        <dbReference type="Proteomes" id="UP000002218"/>
    </source>
</evidence>
<dbReference type="CDD" id="cd00586">
    <property type="entry name" value="4HBT"/>
    <property type="match status" value="1"/>
</dbReference>